<keyword evidence="2" id="KW-0560">Oxidoreductase</keyword>
<dbReference type="GO" id="GO:0005506">
    <property type="term" value="F:iron ion binding"/>
    <property type="evidence" value="ECO:0007669"/>
    <property type="project" value="UniProtKB-ARBA"/>
</dbReference>
<dbReference type="RefSeq" id="WP_077406974.1">
    <property type="nucleotide sequence ID" value="NZ_CP019650.1"/>
</dbReference>
<dbReference type="KEGG" id="maga:Mag101_15385"/>
<evidence type="ECO:0000256" key="1">
    <source>
        <dbReference type="ARBA" id="ARBA00001954"/>
    </source>
</evidence>
<dbReference type="Proteomes" id="UP000188219">
    <property type="component" value="Chromosome"/>
</dbReference>
<protein>
    <submittedName>
        <fullName evidence="2">Phytanoyl-CoA dioxygenase</fullName>
    </submittedName>
</protein>
<dbReference type="GO" id="GO:0016706">
    <property type="term" value="F:2-oxoglutarate-dependent dioxygenase activity"/>
    <property type="evidence" value="ECO:0007669"/>
    <property type="project" value="UniProtKB-ARBA"/>
</dbReference>
<proteinExistence type="predicted"/>
<dbReference type="STRING" id="260552.Mag101_15385"/>
<evidence type="ECO:0000313" key="3">
    <source>
        <dbReference type="Proteomes" id="UP000188219"/>
    </source>
</evidence>
<dbReference type="OrthoDB" id="345086at2"/>
<dbReference type="Gene3D" id="2.60.120.620">
    <property type="entry name" value="q2cbj1_9rhob like domain"/>
    <property type="match status" value="1"/>
</dbReference>
<name>A0A1Q2M860_9GAMM</name>
<reference evidence="2" key="1">
    <citation type="submission" date="2017-02" db="EMBL/GenBank/DDBJ databases">
        <title>Genome of Microbulbifer agarilyticus GP101.</title>
        <authorList>
            <person name="Jung J."/>
            <person name="Bae S.S."/>
            <person name="Baek K."/>
        </authorList>
    </citation>
    <scope>NUCLEOTIDE SEQUENCE [LARGE SCALE GENOMIC DNA]</scope>
    <source>
        <strain evidence="2">GP101</strain>
    </source>
</reference>
<keyword evidence="2" id="KW-0223">Dioxygenase</keyword>
<dbReference type="Pfam" id="PF05721">
    <property type="entry name" value="PhyH"/>
    <property type="match status" value="1"/>
</dbReference>
<dbReference type="AlphaFoldDB" id="A0A1Q2M860"/>
<accession>A0A1Q2M860</accession>
<dbReference type="PANTHER" id="PTHR20883">
    <property type="entry name" value="PHYTANOYL-COA DIOXYGENASE DOMAIN CONTAINING 1"/>
    <property type="match status" value="1"/>
</dbReference>
<sequence length="249" mass="28812">MDDSYTENGYCVYKNFASDAEIKELRTVVERFHQAWKQENAEFYAEKAINSAYLTGTKYLSEPDRKTLFRFIGSAKLIQLVTSIMGDDVVFLNTQLFFDPVNASQKNYWHRDPQYHLSLEEQQQALHGPEAAHFRIALKDEPGLELIPRSHRHWDSSEELDVRLEQNGRRNYEPLSRGETVPLNAGDLLVFSANMIHRGIYGMDRLGFDILFCEPDPGILRFMEQDCLPDEATLQTLDVPRVFTHGKQH</sequence>
<dbReference type="SUPFAM" id="SSF51197">
    <property type="entry name" value="Clavaminate synthase-like"/>
    <property type="match status" value="1"/>
</dbReference>
<organism evidence="2 3">
    <name type="scientific">Microbulbifer agarilyticus</name>
    <dbReference type="NCBI Taxonomy" id="260552"/>
    <lineage>
        <taxon>Bacteria</taxon>
        <taxon>Pseudomonadati</taxon>
        <taxon>Pseudomonadota</taxon>
        <taxon>Gammaproteobacteria</taxon>
        <taxon>Cellvibrionales</taxon>
        <taxon>Microbulbiferaceae</taxon>
        <taxon>Microbulbifer</taxon>
    </lineage>
</organism>
<dbReference type="PANTHER" id="PTHR20883:SF48">
    <property type="entry name" value="ECTOINE DIOXYGENASE"/>
    <property type="match status" value="1"/>
</dbReference>
<dbReference type="InterPro" id="IPR008775">
    <property type="entry name" value="Phytyl_CoA_dOase-like"/>
</dbReference>
<dbReference type="EMBL" id="CP019650">
    <property type="protein sequence ID" value="AQQ68861.1"/>
    <property type="molecule type" value="Genomic_DNA"/>
</dbReference>
<gene>
    <name evidence="2" type="ORF">Mag101_15385</name>
</gene>
<keyword evidence="3" id="KW-1185">Reference proteome</keyword>
<comment type="cofactor">
    <cofactor evidence="1">
        <name>Fe(2+)</name>
        <dbReference type="ChEBI" id="CHEBI:29033"/>
    </cofactor>
</comment>
<evidence type="ECO:0000313" key="2">
    <source>
        <dbReference type="EMBL" id="AQQ68861.1"/>
    </source>
</evidence>